<dbReference type="RefSeq" id="XP_006672005.1">
    <property type="nucleotide sequence ID" value="XM_006671942.1"/>
</dbReference>
<dbReference type="InterPro" id="IPR000719">
    <property type="entry name" value="Prot_kinase_dom"/>
</dbReference>
<keyword evidence="12" id="KW-1185">Reference proteome</keyword>
<dbReference type="KEGG" id="cmt:CCM_06804"/>
<dbReference type="EMBL" id="JH126403">
    <property type="protein sequence ID" value="EGX90384.1"/>
    <property type="molecule type" value="Genomic_DNA"/>
</dbReference>
<evidence type="ECO:0000256" key="6">
    <source>
        <dbReference type="ARBA" id="ARBA00022840"/>
    </source>
</evidence>
<dbReference type="SUPFAM" id="SSF56112">
    <property type="entry name" value="Protein kinase-like (PK-like)"/>
    <property type="match status" value="1"/>
</dbReference>
<reference evidence="11 12" key="1">
    <citation type="journal article" date="2011" name="Genome Biol.">
        <title>Genome sequence of the insect pathogenic fungus Cordyceps militaris, a valued traditional Chinese medicine.</title>
        <authorList>
            <person name="Zheng P."/>
            <person name="Xia Y."/>
            <person name="Xiao G."/>
            <person name="Xiong C."/>
            <person name="Hu X."/>
            <person name="Zhang S."/>
            <person name="Zheng H."/>
            <person name="Huang Y."/>
            <person name="Zhou Y."/>
            <person name="Wang S."/>
            <person name="Zhao G.P."/>
            <person name="Liu X."/>
            <person name="St Leger R.J."/>
            <person name="Wang C."/>
        </authorList>
    </citation>
    <scope>NUCLEOTIDE SEQUENCE [LARGE SCALE GENOMIC DNA]</scope>
    <source>
        <strain evidence="11 12">CM01</strain>
    </source>
</reference>
<dbReference type="PROSITE" id="PS50011">
    <property type="entry name" value="PROTEIN_KINASE_DOM"/>
    <property type="match status" value="1"/>
</dbReference>
<dbReference type="EC" id="2.7.11.1" evidence="1"/>
<gene>
    <name evidence="11" type="ORF">CCM_06804</name>
</gene>
<keyword evidence="3" id="KW-0808">Transferase</keyword>
<feature type="domain" description="Protein kinase" evidence="10">
    <location>
        <begin position="63"/>
        <end position="344"/>
    </location>
</feature>
<dbReference type="GO" id="GO:0005737">
    <property type="term" value="C:cytoplasm"/>
    <property type="evidence" value="ECO:0007669"/>
    <property type="project" value="TreeGrafter"/>
</dbReference>
<sequence length="351" mass="39929">MGPLLKWASGLLSRAPLLPLQFPATGFKVITDATLLEEQHYDEFKTGNYCPVNIGDVYDSNTYQVLGKLGFGSTATVWLARNLRNRRFYALKVFMRNHDDACMSELRTYNAIADANPFHPGHRHVRTGVHIKADNILHAIVDEGILESFVKDEMETPSPRKYVNTAPIYMSRRFGLPEDFGIIVLSDFGEVVNGDVERNHNAQPDVYRSPEVMLQAAWSYPIDIWNVGAMIWDVFEGGHLFHGLDPSPEKGYYTTRAHLAEIIALLGPPPLDLLQRGTRSEEFFSEDGQWIADCPIPQGKSLEKAELFLTGRNKEMFLSFVKGMLTWRPEERKTAKELLEDPWLKTWDIND</sequence>
<dbReference type="InterPro" id="IPR017441">
    <property type="entry name" value="Protein_kinase_ATP_BS"/>
</dbReference>
<keyword evidence="4 9" id="KW-0547">Nucleotide-binding</keyword>
<evidence type="ECO:0000256" key="5">
    <source>
        <dbReference type="ARBA" id="ARBA00022777"/>
    </source>
</evidence>
<evidence type="ECO:0000256" key="4">
    <source>
        <dbReference type="ARBA" id="ARBA00022741"/>
    </source>
</evidence>
<organism evidence="11 12">
    <name type="scientific">Cordyceps militaris (strain CM01)</name>
    <name type="common">Caterpillar fungus</name>
    <dbReference type="NCBI Taxonomy" id="983644"/>
    <lineage>
        <taxon>Eukaryota</taxon>
        <taxon>Fungi</taxon>
        <taxon>Dikarya</taxon>
        <taxon>Ascomycota</taxon>
        <taxon>Pezizomycotina</taxon>
        <taxon>Sordariomycetes</taxon>
        <taxon>Hypocreomycetidae</taxon>
        <taxon>Hypocreales</taxon>
        <taxon>Cordycipitaceae</taxon>
        <taxon>Cordyceps</taxon>
    </lineage>
</organism>
<dbReference type="PANTHER" id="PTHR47634:SF9">
    <property type="entry name" value="PROTEIN KINASE DOMAIN-CONTAINING PROTEIN-RELATED"/>
    <property type="match status" value="1"/>
</dbReference>
<dbReference type="GO" id="GO:0005524">
    <property type="term" value="F:ATP binding"/>
    <property type="evidence" value="ECO:0007669"/>
    <property type="project" value="UniProtKB-UniRule"/>
</dbReference>
<name>G3JL10_CORMM</name>
<comment type="catalytic activity">
    <reaction evidence="7">
        <text>L-threonyl-[protein] + ATP = O-phospho-L-threonyl-[protein] + ADP + H(+)</text>
        <dbReference type="Rhea" id="RHEA:46608"/>
        <dbReference type="Rhea" id="RHEA-COMP:11060"/>
        <dbReference type="Rhea" id="RHEA-COMP:11605"/>
        <dbReference type="ChEBI" id="CHEBI:15378"/>
        <dbReference type="ChEBI" id="CHEBI:30013"/>
        <dbReference type="ChEBI" id="CHEBI:30616"/>
        <dbReference type="ChEBI" id="CHEBI:61977"/>
        <dbReference type="ChEBI" id="CHEBI:456216"/>
        <dbReference type="EC" id="2.7.11.1"/>
    </reaction>
</comment>
<dbReference type="Gene3D" id="1.10.510.10">
    <property type="entry name" value="Transferase(Phosphotransferase) domain 1"/>
    <property type="match status" value="2"/>
</dbReference>
<dbReference type="OrthoDB" id="4867990at2759"/>
<dbReference type="InParanoid" id="G3JL10"/>
<dbReference type="AlphaFoldDB" id="G3JL10"/>
<dbReference type="GO" id="GO:0004674">
    <property type="term" value="F:protein serine/threonine kinase activity"/>
    <property type="evidence" value="ECO:0007669"/>
    <property type="project" value="UniProtKB-KW"/>
</dbReference>
<dbReference type="PANTHER" id="PTHR47634">
    <property type="entry name" value="PROTEIN KINASE DOMAIN-CONTAINING PROTEIN-RELATED"/>
    <property type="match status" value="1"/>
</dbReference>
<keyword evidence="2" id="KW-0723">Serine/threonine-protein kinase</keyword>
<dbReference type="PROSITE" id="PS00107">
    <property type="entry name" value="PROTEIN_KINASE_ATP"/>
    <property type="match status" value="1"/>
</dbReference>
<evidence type="ECO:0000256" key="8">
    <source>
        <dbReference type="ARBA" id="ARBA00048679"/>
    </source>
</evidence>
<dbReference type="GO" id="GO:0000245">
    <property type="term" value="P:spliceosomal complex assembly"/>
    <property type="evidence" value="ECO:0007669"/>
    <property type="project" value="TreeGrafter"/>
</dbReference>
<evidence type="ECO:0000313" key="11">
    <source>
        <dbReference type="EMBL" id="EGX90384.1"/>
    </source>
</evidence>
<evidence type="ECO:0000256" key="1">
    <source>
        <dbReference type="ARBA" id="ARBA00012513"/>
    </source>
</evidence>
<dbReference type="InterPro" id="IPR051334">
    <property type="entry name" value="SRPK"/>
</dbReference>
<keyword evidence="5 11" id="KW-0418">Kinase</keyword>
<dbReference type="GO" id="GO:0050684">
    <property type="term" value="P:regulation of mRNA processing"/>
    <property type="evidence" value="ECO:0007669"/>
    <property type="project" value="TreeGrafter"/>
</dbReference>
<dbReference type="VEuPathDB" id="FungiDB:CCM_06804"/>
<dbReference type="eggNOG" id="KOG1290">
    <property type="taxonomic scope" value="Eukaryota"/>
</dbReference>
<evidence type="ECO:0000256" key="9">
    <source>
        <dbReference type="PROSITE-ProRule" id="PRU10141"/>
    </source>
</evidence>
<evidence type="ECO:0000256" key="7">
    <source>
        <dbReference type="ARBA" id="ARBA00047899"/>
    </source>
</evidence>
<evidence type="ECO:0000256" key="2">
    <source>
        <dbReference type="ARBA" id="ARBA00022527"/>
    </source>
</evidence>
<comment type="catalytic activity">
    <reaction evidence="8">
        <text>L-seryl-[protein] + ATP = O-phospho-L-seryl-[protein] + ADP + H(+)</text>
        <dbReference type="Rhea" id="RHEA:17989"/>
        <dbReference type="Rhea" id="RHEA-COMP:9863"/>
        <dbReference type="Rhea" id="RHEA-COMP:11604"/>
        <dbReference type="ChEBI" id="CHEBI:15378"/>
        <dbReference type="ChEBI" id="CHEBI:29999"/>
        <dbReference type="ChEBI" id="CHEBI:30616"/>
        <dbReference type="ChEBI" id="CHEBI:83421"/>
        <dbReference type="ChEBI" id="CHEBI:456216"/>
        <dbReference type="EC" id="2.7.11.1"/>
    </reaction>
</comment>
<dbReference type="SMART" id="SM00220">
    <property type="entry name" value="S_TKc"/>
    <property type="match status" value="1"/>
</dbReference>
<dbReference type="HOGENOM" id="CLU_000288_81_1_1"/>
<evidence type="ECO:0000313" key="12">
    <source>
        <dbReference type="Proteomes" id="UP000001610"/>
    </source>
</evidence>
<dbReference type="Pfam" id="PF00069">
    <property type="entry name" value="Pkinase"/>
    <property type="match status" value="1"/>
</dbReference>
<dbReference type="InterPro" id="IPR011009">
    <property type="entry name" value="Kinase-like_dom_sf"/>
</dbReference>
<evidence type="ECO:0000259" key="10">
    <source>
        <dbReference type="PROSITE" id="PS50011"/>
    </source>
</evidence>
<accession>G3JL10</accession>
<dbReference type="OMA" id="KPMWGSF"/>
<dbReference type="GeneID" id="18168815"/>
<dbReference type="STRING" id="983644.G3JL10"/>
<feature type="binding site" evidence="9">
    <location>
        <position position="92"/>
    </location>
    <ligand>
        <name>ATP</name>
        <dbReference type="ChEBI" id="CHEBI:30616"/>
    </ligand>
</feature>
<proteinExistence type="predicted"/>
<keyword evidence="6 9" id="KW-0067">ATP-binding</keyword>
<dbReference type="Gene3D" id="3.30.200.20">
    <property type="entry name" value="Phosphorylase Kinase, domain 1"/>
    <property type="match status" value="1"/>
</dbReference>
<protein>
    <recommendedName>
        <fullName evidence="1">non-specific serine/threonine protein kinase</fullName>
        <ecNumber evidence="1">2.7.11.1</ecNumber>
    </recommendedName>
</protein>
<evidence type="ECO:0000256" key="3">
    <source>
        <dbReference type="ARBA" id="ARBA00022679"/>
    </source>
</evidence>
<dbReference type="Proteomes" id="UP000001610">
    <property type="component" value="Unassembled WGS sequence"/>
</dbReference>
<dbReference type="GO" id="GO:0005634">
    <property type="term" value="C:nucleus"/>
    <property type="evidence" value="ECO:0007669"/>
    <property type="project" value="TreeGrafter"/>
</dbReference>